<reference evidence="1" key="1">
    <citation type="submission" date="2015-04" db="UniProtKB">
        <authorList>
            <consortium name="EnsemblPlants"/>
        </authorList>
    </citation>
    <scope>IDENTIFICATION</scope>
</reference>
<evidence type="ECO:0000313" key="1">
    <source>
        <dbReference type="EnsemblPlants" id="OGLUM07G04000.1"/>
    </source>
</evidence>
<dbReference type="Gramene" id="OGLUM07G04000.1">
    <property type="protein sequence ID" value="OGLUM07G04000.1"/>
    <property type="gene ID" value="OGLUM07G04000"/>
</dbReference>
<organism evidence="1">
    <name type="scientific">Oryza glumipatula</name>
    <dbReference type="NCBI Taxonomy" id="40148"/>
    <lineage>
        <taxon>Eukaryota</taxon>
        <taxon>Viridiplantae</taxon>
        <taxon>Streptophyta</taxon>
        <taxon>Embryophyta</taxon>
        <taxon>Tracheophyta</taxon>
        <taxon>Spermatophyta</taxon>
        <taxon>Magnoliopsida</taxon>
        <taxon>Liliopsida</taxon>
        <taxon>Poales</taxon>
        <taxon>Poaceae</taxon>
        <taxon>BOP clade</taxon>
        <taxon>Oryzoideae</taxon>
        <taxon>Oryzeae</taxon>
        <taxon>Oryzinae</taxon>
        <taxon>Oryza</taxon>
    </lineage>
</organism>
<proteinExistence type="predicted"/>
<dbReference type="Proteomes" id="UP000026961">
    <property type="component" value="Chromosome 7"/>
</dbReference>
<name>A0A0E0AGA3_9ORYZ</name>
<keyword evidence="2" id="KW-1185">Reference proteome</keyword>
<dbReference type="STRING" id="40148.A0A0E0AGA3"/>
<sequence>MEEENYTNRRLSSALGPRSTCSTRTVGRLVFPCPRYQLADYLHVFQLAPLLVYDIFIGTTGYYAQWCHTLGIGSQGTFIPVWMV</sequence>
<protein>
    <submittedName>
        <fullName evidence="1">Uncharacterized protein</fullName>
    </submittedName>
</protein>
<dbReference type="EnsemblPlants" id="OGLUM07G04000.1">
    <property type="protein sequence ID" value="OGLUM07G04000.1"/>
    <property type="gene ID" value="OGLUM07G04000"/>
</dbReference>
<accession>A0A0E0AGA3</accession>
<reference evidence="1" key="2">
    <citation type="submission" date="2018-05" db="EMBL/GenBank/DDBJ databases">
        <title>OgluRS3 (Oryza glumaepatula Reference Sequence Version 3).</title>
        <authorList>
            <person name="Zhang J."/>
            <person name="Kudrna D."/>
            <person name="Lee S."/>
            <person name="Talag J."/>
            <person name="Welchert J."/>
            <person name="Wing R.A."/>
        </authorList>
    </citation>
    <scope>NUCLEOTIDE SEQUENCE [LARGE SCALE GENOMIC DNA]</scope>
</reference>
<dbReference type="AlphaFoldDB" id="A0A0E0AGA3"/>
<evidence type="ECO:0000313" key="2">
    <source>
        <dbReference type="Proteomes" id="UP000026961"/>
    </source>
</evidence>
<dbReference type="HOGENOM" id="CLU_2531149_0_0_1"/>